<gene>
    <name evidence="1" type="ORF">D915_003127</name>
</gene>
<keyword evidence="2" id="KW-1185">Reference proteome</keyword>
<evidence type="ECO:0000313" key="1">
    <source>
        <dbReference type="EMBL" id="THD25932.1"/>
    </source>
</evidence>
<evidence type="ECO:0000313" key="2">
    <source>
        <dbReference type="Proteomes" id="UP000230066"/>
    </source>
</evidence>
<accession>A0A2H1CJJ8</accession>
<comment type="caution">
    <text evidence="1">The sequence shown here is derived from an EMBL/GenBank/DDBJ whole genome shotgun (WGS) entry which is preliminary data.</text>
</comment>
<dbReference type="EMBL" id="JXXN02000931">
    <property type="protein sequence ID" value="THD25932.1"/>
    <property type="molecule type" value="Genomic_DNA"/>
</dbReference>
<name>A0A2H1CJJ8_FASHE</name>
<proteinExistence type="predicted"/>
<dbReference type="AlphaFoldDB" id="A0A2H1CJJ8"/>
<dbReference type="Proteomes" id="UP000230066">
    <property type="component" value="Unassembled WGS sequence"/>
</dbReference>
<protein>
    <submittedName>
        <fullName evidence="1">Uncharacterized protein</fullName>
    </submittedName>
</protein>
<organism evidence="1 2">
    <name type="scientific">Fasciola hepatica</name>
    <name type="common">Liver fluke</name>
    <dbReference type="NCBI Taxonomy" id="6192"/>
    <lineage>
        <taxon>Eukaryota</taxon>
        <taxon>Metazoa</taxon>
        <taxon>Spiralia</taxon>
        <taxon>Lophotrochozoa</taxon>
        <taxon>Platyhelminthes</taxon>
        <taxon>Trematoda</taxon>
        <taxon>Digenea</taxon>
        <taxon>Plagiorchiida</taxon>
        <taxon>Echinostomata</taxon>
        <taxon>Echinostomatoidea</taxon>
        <taxon>Fasciolidae</taxon>
        <taxon>Fasciola</taxon>
    </lineage>
</organism>
<reference evidence="1" key="1">
    <citation type="submission" date="2019-03" db="EMBL/GenBank/DDBJ databases">
        <title>Improved annotation for the trematode Fasciola hepatica.</title>
        <authorList>
            <person name="Choi Y.-J."/>
            <person name="Martin J."/>
            <person name="Mitreva M."/>
        </authorList>
    </citation>
    <scope>NUCLEOTIDE SEQUENCE [LARGE SCALE GENOMIC DNA]</scope>
</reference>
<sequence length="239" mass="27735">MTLDMERIDPLCFHKYLEFVQLFDEDLERNYNVHSCYYQSLLRDFYDKIQVKESKKTASLCCELASLMCILECSDTSEDQTCGALLQINSKLQNLNQETSVLRQYLSSQQPTLEESERLCKRLTQLSTEARLKPEFIRTELMALKNIQVRYSNIKEVVEKIQPPSKDRSDIPSLAELKDLQERIVTLKERKRQVNANLSRYMGLATDTQHAKVQLEQALAKLNSLDEQLVDTIGMNAWS</sequence>